<keyword evidence="3" id="KW-1185">Reference proteome</keyword>
<protein>
    <submittedName>
        <fullName evidence="2">Uncharacterized protein</fullName>
    </submittedName>
</protein>
<feature type="compositionally biased region" description="Basic residues" evidence="1">
    <location>
        <begin position="18"/>
        <end position="27"/>
    </location>
</feature>
<dbReference type="AlphaFoldDB" id="A0A452YMJ4"/>
<name>A0A452YMJ4_AEGTS</name>
<evidence type="ECO:0000256" key="1">
    <source>
        <dbReference type="SAM" id="MobiDB-lite"/>
    </source>
</evidence>
<organism evidence="2 3">
    <name type="scientific">Aegilops tauschii subsp. strangulata</name>
    <name type="common">Goatgrass</name>
    <dbReference type="NCBI Taxonomy" id="200361"/>
    <lineage>
        <taxon>Eukaryota</taxon>
        <taxon>Viridiplantae</taxon>
        <taxon>Streptophyta</taxon>
        <taxon>Embryophyta</taxon>
        <taxon>Tracheophyta</taxon>
        <taxon>Spermatophyta</taxon>
        <taxon>Magnoliopsida</taxon>
        <taxon>Liliopsida</taxon>
        <taxon>Poales</taxon>
        <taxon>Poaceae</taxon>
        <taxon>BOP clade</taxon>
        <taxon>Pooideae</taxon>
        <taxon>Triticodae</taxon>
        <taxon>Triticeae</taxon>
        <taxon>Triticinae</taxon>
        <taxon>Aegilops</taxon>
    </lineage>
</organism>
<reference evidence="2" key="5">
    <citation type="journal article" date="2021" name="G3 (Bethesda)">
        <title>Aegilops tauschii genome assembly Aet v5.0 features greater sequence contiguity and improved annotation.</title>
        <authorList>
            <person name="Wang L."/>
            <person name="Zhu T."/>
            <person name="Rodriguez J.C."/>
            <person name="Deal K.R."/>
            <person name="Dubcovsky J."/>
            <person name="McGuire P.E."/>
            <person name="Lux T."/>
            <person name="Spannagl M."/>
            <person name="Mayer K.F.X."/>
            <person name="Baldrich P."/>
            <person name="Meyers B.C."/>
            <person name="Huo N."/>
            <person name="Gu Y.Q."/>
            <person name="Zhou H."/>
            <person name="Devos K.M."/>
            <person name="Bennetzen J.L."/>
            <person name="Unver T."/>
            <person name="Budak H."/>
            <person name="Gulick P.J."/>
            <person name="Galiba G."/>
            <person name="Kalapos B."/>
            <person name="Nelson D.R."/>
            <person name="Li P."/>
            <person name="You F.M."/>
            <person name="Luo M.C."/>
            <person name="Dvorak J."/>
        </authorList>
    </citation>
    <scope>NUCLEOTIDE SEQUENCE [LARGE SCALE GENOMIC DNA]</scope>
    <source>
        <strain evidence="2">cv. AL8/78</strain>
    </source>
</reference>
<accession>A0A452YMJ4</accession>
<evidence type="ECO:0000313" key="3">
    <source>
        <dbReference type="Proteomes" id="UP000015105"/>
    </source>
</evidence>
<proteinExistence type="predicted"/>
<reference evidence="3" key="1">
    <citation type="journal article" date="2014" name="Science">
        <title>Ancient hybridizations among the ancestral genomes of bread wheat.</title>
        <authorList>
            <consortium name="International Wheat Genome Sequencing Consortium,"/>
            <person name="Marcussen T."/>
            <person name="Sandve S.R."/>
            <person name="Heier L."/>
            <person name="Spannagl M."/>
            <person name="Pfeifer M."/>
            <person name="Jakobsen K.S."/>
            <person name="Wulff B.B."/>
            <person name="Steuernagel B."/>
            <person name="Mayer K.F."/>
            <person name="Olsen O.A."/>
        </authorList>
    </citation>
    <scope>NUCLEOTIDE SEQUENCE [LARGE SCALE GENOMIC DNA]</scope>
    <source>
        <strain evidence="3">cv. AL8/78</strain>
    </source>
</reference>
<reference evidence="2" key="4">
    <citation type="submission" date="2019-03" db="UniProtKB">
        <authorList>
            <consortium name="EnsemblPlants"/>
        </authorList>
    </citation>
    <scope>IDENTIFICATION</scope>
</reference>
<reference evidence="2" key="3">
    <citation type="journal article" date="2017" name="Nature">
        <title>Genome sequence of the progenitor of the wheat D genome Aegilops tauschii.</title>
        <authorList>
            <person name="Luo M.C."/>
            <person name="Gu Y.Q."/>
            <person name="Puiu D."/>
            <person name="Wang H."/>
            <person name="Twardziok S.O."/>
            <person name="Deal K.R."/>
            <person name="Huo N."/>
            <person name="Zhu T."/>
            <person name="Wang L."/>
            <person name="Wang Y."/>
            <person name="McGuire P.E."/>
            <person name="Liu S."/>
            <person name="Long H."/>
            <person name="Ramasamy R.K."/>
            <person name="Rodriguez J.C."/>
            <person name="Van S.L."/>
            <person name="Yuan L."/>
            <person name="Wang Z."/>
            <person name="Xia Z."/>
            <person name="Xiao L."/>
            <person name="Anderson O.D."/>
            <person name="Ouyang S."/>
            <person name="Liang Y."/>
            <person name="Zimin A.V."/>
            <person name="Pertea G."/>
            <person name="Qi P."/>
            <person name="Bennetzen J.L."/>
            <person name="Dai X."/>
            <person name="Dawson M.W."/>
            <person name="Muller H.G."/>
            <person name="Kugler K."/>
            <person name="Rivarola-Duarte L."/>
            <person name="Spannagl M."/>
            <person name="Mayer K.F.X."/>
            <person name="Lu F.H."/>
            <person name="Bevan M.W."/>
            <person name="Leroy P."/>
            <person name="Li P."/>
            <person name="You F.M."/>
            <person name="Sun Q."/>
            <person name="Liu Z."/>
            <person name="Lyons E."/>
            <person name="Wicker T."/>
            <person name="Salzberg S.L."/>
            <person name="Devos K.M."/>
            <person name="Dvorak J."/>
        </authorList>
    </citation>
    <scope>NUCLEOTIDE SEQUENCE [LARGE SCALE GENOMIC DNA]</scope>
    <source>
        <strain evidence="2">cv. AL8/78</strain>
    </source>
</reference>
<dbReference type="Proteomes" id="UP000015105">
    <property type="component" value="Chromosome 1D"/>
</dbReference>
<sequence length="149" mass="17326">PSSLFTLHRRWPCRLPRRRRRRLSRRSRTAEASSSGDLRHRRRPPRRCASDPSSGRGKRSRHASSPIHVSCILYSHTLVEITHTHTSNLFSPSTNRLECGDLTSILHEFRSDELYPCNHRSTSPVFDKKKNIAVLLIQSLKLGYWRCEL</sequence>
<evidence type="ECO:0000313" key="2">
    <source>
        <dbReference type="EnsemblPlants" id="AET1Gv20472200.3"/>
    </source>
</evidence>
<reference evidence="3" key="2">
    <citation type="journal article" date="2017" name="Nat. Plants">
        <title>The Aegilops tauschii genome reveals multiple impacts of transposons.</title>
        <authorList>
            <person name="Zhao G."/>
            <person name="Zou C."/>
            <person name="Li K."/>
            <person name="Wang K."/>
            <person name="Li T."/>
            <person name="Gao L."/>
            <person name="Zhang X."/>
            <person name="Wang H."/>
            <person name="Yang Z."/>
            <person name="Liu X."/>
            <person name="Jiang W."/>
            <person name="Mao L."/>
            <person name="Kong X."/>
            <person name="Jiao Y."/>
            <person name="Jia J."/>
        </authorList>
    </citation>
    <scope>NUCLEOTIDE SEQUENCE [LARGE SCALE GENOMIC DNA]</scope>
    <source>
        <strain evidence="3">cv. AL8/78</strain>
    </source>
</reference>
<dbReference type="EnsemblPlants" id="AET1Gv20472200.3">
    <property type="protein sequence ID" value="AET1Gv20472200.3"/>
    <property type="gene ID" value="AET1Gv20472200"/>
</dbReference>
<dbReference type="Gramene" id="AET1Gv20472200.3">
    <property type="protein sequence ID" value="AET1Gv20472200.3"/>
    <property type="gene ID" value="AET1Gv20472200"/>
</dbReference>
<feature type="region of interest" description="Disordered" evidence="1">
    <location>
        <begin position="18"/>
        <end position="63"/>
    </location>
</feature>